<evidence type="ECO:0000256" key="1">
    <source>
        <dbReference type="ARBA" id="ARBA00009174"/>
    </source>
</evidence>
<name>A0A2J7YQD6_STRMQ</name>
<dbReference type="Proteomes" id="UP000236520">
    <property type="component" value="Unassembled WGS sequence"/>
</dbReference>
<dbReference type="InterPro" id="IPR029069">
    <property type="entry name" value="HotDog_dom_sf"/>
</dbReference>
<dbReference type="EMBL" id="LJIW01000002">
    <property type="protein sequence ID" value="PNG90129.1"/>
    <property type="molecule type" value="Genomic_DNA"/>
</dbReference>
<dbReference type="GO" id="GO:0016829">
    <property type="term" value="F:lyase activity"/>
    <property type="evidence" value="ECO:0007669"/>
    <property type="project" value="UniProtKB-KW"/>
</dbReference>
<evidence type="ECO:0000313" key="4">
    <source>
        <dbReference type="Proteomes" id="UP000236520"/>
    </source>
</evidence>
<protein>
    <submittedName>
        <fullName evidence="3">3-hydroxyacyl-[acyl-carrier-protein] dehydratase FabZ</fullName>
    </submittedName>
</protein>
<dbReference type="Pfam" id="PF07977">
    <property type="entry name" value="FabA"/>
    <property type="match status" value="1"/>
</dbReference>
<gene>
    <name evidence="3" type="ORF">SMF913_25594</name>
</gene>
<keyword evidence="2" id="KW-0456">Lyase</keyword>
<organism evidence="3 4">
    <name type="scientific">Streptomyces malaysiensis</name>
    <dbReference type="NCBI Taxonomy" id="92644"/>
    <lineage>
        <taxon>Bacteria</taxon>
        <taxon>Bacillati</taxon>
        <taxon>Actinomycetota</taxon>
        <taxon>Actinomycetes</taxon>
        <taxon>Kitasatosporales</taxon>
        <taxon>Streptomycetaceae</taxon>
        <taxon>Streptomyces</taxon>
        <taxon>Streptomyces violaceusniger group</taxon>
    </lineage>
</organism>
<evidence type="ECO:0000313" key="3">
    <source>
        <dbReference type="EMBL" id="PNG90129.1"/>
    </source>
</evidence>
<dbReference type="AlphaFoldDB" id="A0A2J7YQD6"/>
<dbReference type="Gene3D" id="3.10.129.10">
    <property type="entry name" value="Hotdog Thioesterase"/>
    <property type="match status" value="1"/>
</dbReference>
<comment type="caution">
    <text evidence="3">The sequence shown here is derived from an EMBL/GenBank/DDBJ whole genome shotgun (WGS) entry which is preliminary data.</text>
</comment>
<proteinExistence type="inferred from homology"/>
<sequence length="160" mass="17088">MTTLEHADIRRILPHRHPVLLVDRVLDLEPGVRIVATKAVTGGEPCYAGLDEDLPVSAYAYPASLLVESFGQTGAVLWLYSAATSGERREGTLIFGSAREVTITGSAYPGDVLRHTVEIDQLIGDNAFMRGETWVGDRRIATLGSVLAVVREGLAAGTGS</sequence>
<dbReference type="PANTHER" id="PTHR30272">
    <property type="entry name" value="3-HYDROXYACYL-[ACYL-CARRIER-PROTEIN] DEHYDRATASE"/>
    <property type="match status" value="1"/>
</dbReference>
<dbReference type="InterPro" id="IPR013114">
    <property type="entry name" value="FabA_FabZ"/>
</dbReference>
<accession>A0A2J7YQD6</accession>
<evidence type="ECO:0000256" key="2">
    <source>
        <dbReference type="ARBA" id="ARBA00023239"/>
    </source>
</evidence>
<keyword evidence="4" id="KW-1185">Reference proteome</keyword>
<dbReference type="PANTHER" id="PTHR30272:SF1">
    <property type="entry name" value="3-HYDROXYACYL-[ACYL-CARRIER-PROTEIN] DEHYDRATASE"/>
    <property type="match status" value="1"/>
</dbReference>
<reference evidence="3 4" key="1">
    <citation type="submission" date="2015-09" db="EMBL/GenBank/DDBJ databases">
        <title>Genome sequence, genome mining and natural product profiling of a biocontrol bacterium Streptomyces malaysiensis F913.</title>
        <authorList>
            <person name="Xu Y."/>
            <person name="Wei J."/>
            <person name="Xie J."/>
            <person name="Li T."/>
            <person name="Zhou Z."/>
        </authorList>
    </citation>
    <scope>NUCLEOTIDE SEQUENCE [LARGE SCALE GENOMIC DNA]</scope>
    <source>
        <strain evidence="3 4">F913</strain>
    </source>
</reference>
<dbReference type="SUPFAM" id="SSF54637">
    <property type="entry name" value="Thioesterase/thiol ester dehydrase-isomerase"/>
    <property type="match status" value="1"/>
</dbReference>
<comment type="similarity">
    <text evidence="1">Belongs to the thioester dehydratase family. FabZ subfamily.</text>
</comment>
<dbReference type="RefSeq" id="WP_093701753.1">
    <property type="nucleotide sequence ID" value="NZ_BAAAHF010000010.1"/>
</dbReference>